<protein>
    <recommendedName>
        <fullName evidence="7">Homeobox domain-containing protein</fullName>
    </recommendedName>
</protein>
<proteinExistence type="predicted"/>
<dbReference type="PANTHER" id="PTHR46255:SF3">
    <property type="entry name" value="HOMEOBOX DOMAIN-CONTAINING PROTEIN"/>
    <property type="match status" value="1"/>
</dbReference>
<evidence type="ECO:0000313" key="9">
    <source>
        <dbReference type="Proteomes" id="UP000238274"/>
    </source>
</evidence>
<dbReference type="InterPro" id="IPR009057">
    <property type="entry name" value="Homeodomain-like_sf"/>
</dbReference>
<keyword evidence="9" id="KW-1185">Reference proteome</keyword>
<dbReference type="Proteomes" id="UP000238274">
    <property type="component" value="Unassembled WGS sequence"/>
</dbReference>
<evidence type="ECO:0000256" key="2">
    <source>
        <dbReference type="ARBA" id="ARBA00023155"/>
    </source>
</evidence>
<dbReference type="AlphaFoldDB" id="A0A2S4WLJ8"/>
<evidence type="ECO:0000256" key="5">
    <source>
        <dbReference type="RuleBase" id="RU000682"/>
    </source>
</evidence>
<dbReference type="PANTHER" id="PTHR46255">
    <property type="entry name" value="SHORT STATURE HOMEOBOX"/>
    <property type="match status" value="1"/>
</dbReference>
<evidence type="ECO:0000313" key="8">
    <source>
        <dbReference type="EMBL" id="POW22655.1"/>
    </source>
</evidence>
<dbReference type="GO" id="GO:1990837">
    <property type="term" value="F:sequence-specific double-stranded DNA binding"/>
    <property type="evidence" value="ECO:0007669"/>
    <property type="project" value="TreeGrafter"/>
</dbReference>
<dbReference type="VEuPathDB" id="FungiDB:PSHT_01069"/>
<feature type="compositionally biased region" description="Polar residues" evidence="6">
    <location>
        <begin position="129"/>
        <end position="142"/>
    </location>
</feature>
<reference evidence="9" key="3">
    <citation type="journal article" date="2018" name="Mol. Plant Microbe Interact.">
        <title>Genome sequence resources for the wheat stripe rust pathogen (Puccinia striiformis f. sp. tritici) and the barley stripe rust pathogen (Puccinia striiformis f. sp. hordei).</title>
        <authorList>
            <person name="Xia C."/>
            <person name="Wang M."/>
            <person name="Yin C."/>
            <person name="Cornejo O.E."/>
            <person name="Hulbert S.H."/>
            <person name="Chen X."/>
        </authorList>
    </citation>
    <scope>NUCLEOTIDE SEQUENCE [LARGE SCALE GENOMIC DNA]</scope>
    <source>
        <strain evidence="9">93TX-2</strain>
    </source>
</reference>
<dbReference type="GO" id="GO:0000981">
    <property type="term" value="F:DNA-binding transcription factor activity, RNA polymerase II-specific"/>
    <property type="evidence" value="ECO:0007669"/>
    <property type="project" value="InterPro"/>
</dbReference>
<dbReference type="GO" id="GO:0005634">
    <property type="term" value="C:nucleus"/>
    <property type="evidence" value="ECO:0007669"/>
    <property type="project" value="UniProtKB-SubCell"/>
</dbReference>
<dbReference type="PROSITE" id="PS50071">
    <property type="entry name" value="HOMEOBOX_2"/>
    <property type="match status" value="1"/>
</dbReference>
<feature type="domain" description="Homeobox" evidence="7">
    <location>
        <begin position="200"/>
        <end position="248"/>
    </location>
</feature>
<evidence type="ECO:0000256" key="3">
    <source>
        <dbReference type="ARBA" id="ARBA00023242"/>
    </source>
</evidence>
<comment type="subcellular location">
    <subcellularLocation>
        <location evidence="4 5">Nucleus</location>
    </subcellularLocation>
</comment>
<dbReference type="EMBL" id="PKSM01000008">
    <property type="protein sequence ID" value="POW22655.1"/>
    <property type="molecule type" value="Genomic_DNA"/>
</dbReference>
<dbReference type="SUPFAM" id="SSF46689">
    <property type="entry name" value="Homeodomain-like"/>
    <property type="match status" value="1"/>
</dbReference>
<dbReference type="VEuPathDB" id="FungiDB:PSTT_12723"/>
<feature type="DNA-binding region" description="Homeobox" evidence="4">
    <location>
        <begin position="202"/>
        <end position="249"/>
    </location>
</feature>
<reference evidence="8 9" key="1">
    <citation type="submission" date="2017-12" db="EMBL/GenBank/DDBJ databases">
        <title>Gene loss provides genomic basis for host adaptation in cereal stripe rust fungi.</title>
        <authorList>
            <person name="Xia C."/>
        </authorList>
    </citation>
    <scope>NUCLEOTIDE SEQUENCE [LARGE SCALE GENOMIC DNA]</scope>
    <source>
        <strain evidence="8 9">93TX-2</strain>
    </source>
</reference>
<evidence type="ECO:0000256" key="1">
    <source>
        <dbReference type="ARBA" id="ARBA00023125"/>
    </source>
</evidence>
<dbReference type="Gene3D" id="1.10.10.60">
    <property type="entry name" value="Homeodomain-like"/>
    <property type="match status" value="1"/>
</dbReference>
<keyword evidence="3 4" id="KW-0539">Nucleus</keyword>
<evidence type="ECO:0000259" key="7">
    <source>
        <dbReference type="PROSITE" id="PS50071"/>
    </source>
</evidence>
<dbReference type="CDD" id="cd00086">
    <property type="entry name" value="homeodomain"/>
    <property type="match status" value="1"/>
</dbReference>
<dbReference type="InterPro" id="IPR001356">
    <property type="entry name" value="HD"/>
</dbReference>
<feature type="compositionally biased region" description="Basic and acidic residues" evidence="6">
    <location>
        <begin position="393"/>
        <end position="413"/>
    </location>
</feature>
<sequence>MSFAPTLTSSSYCPLQALVDGTHPECSPSHSHNKSGAHDIKPFSLPSLASITANLATTAPSTEQSYTGPHRKSSSLSFTGRRRFSPLGNSHEYADPVSPLESEFSGEGRSSASGISMIFSSGHRPRSHSLLSGNSVVGSFQESDAPVDESASDSGGSEKKIEDNDPSAMSKKRSRTLTTPSQQRRKMLMLCIVSHPVLIDQITRLMQILEQTRFPSTDLREQLARELGMTPRRVQIWFQNRRQGMKKALEQKTEQETPSSAGPDYTRSRGYSFGAYPPQADAYGRSGFQPTPDGKFSPVGMHSRNAGSGELHRTSQSIDGLQQLYSSRSVSREIPRGMAHLELPTNSFLTPNKDAGGAPTGDFIWSDPPTGGSLYSLPSAACGDTSISPFAKPDHYHSDSTHHGEAPIEESRHRSQTNPDFFGIINGLIELPGLGRTSQESLNPFQQVSDGTGQQMDMTARDQTISINDGWNNSYIQSAPAWQQGLDNMKLDRHNYNLDHSIHSLDIASDPIYGNSGCKVTDQSNDFYYSGGLQDETHRDSLDSAPLHMDNQGKYMSNLHNDSLEVDLAQHLRNRSQSLHF</sequence>
<keyword evidence="2 4" id="KW-0371">Homeobox</keyword>
<dbReference type="Pfam" id="PF00046">
    <property type="entry name" value="Homeodomain"/>
    <property type="match status" value="1"/>
</dbReference>
<feature type="region of interest" description="Disordered" evidence="6">
    <location>
        <begin position="59"/>
        <end position="181"/>
    </location>
</feature>
<feature type="region of interest" description="Disordered" evidence="6">
    <location>
        <begin position="246"/>
        <end position="271"/>
    </location>
</feature>
<keyword evidence="1 4" id="KW-0238">DNA-binding</keyword>
<dbReference type="OrthoDB" id="6159439at2759"/>
<evidence type="ECO:0000256" key="4">
    <source>
        <dbReference type="PROSITE-ProRule" id="PRU00108"/>
    </source>
</evidence>
<gene>
    <name evidence="8" type="ORF">PSHT_01069</name>
</gene>
<organism evidence="8 9">
    <name type="scientific">Puccinia striiformis</name>
    <dbReference type="NCBI Taxonomy" id="27350"/>
    <lineage>
        <taxon>Eukaryota</taxon>
        <taxon>Fungi</taxon>
        <taxon>Dikarya</taxon>
        <taxon>Basidiomycota</taxon>
        <taxon>Pucciniomycotina</taxon>
        <taxon>Pucciniomycetes</taxon>
        <taxon>Pucciniales</taxon>
        <taxon>Pucciniaceae</taxon>
        <taxon>Puccinia</taxon>
    </lineage>
</organism>
<dbReference type="PROSITE" id="PS00027">
    <property type="entry name" value="HOMEOBOX_1"/>
    <property type="match status" value="1"/>
</dbReference>
<dbReference type="InterPro" id="IPR017970">
    <property type="entry name" value="Homeobox_CS"/>
</dbReference>
<accession>A0A2S4WLJ8</accession>
<reference evidence="9" key="2">
    <citation type="journal article" date="2018" name="BMC Genomics">
        <title>Genomic insights into host adaptation between the wheat stripe rust pathogen (Puccinia striiformis f. sp. tritici) and the barley stripe rust pathogen (Puccinia striiformis f. sp. hordei).</title>
        <authorList>
            <person name="Xia C."/>
            <person name="Wang M."/>
            <person name="Yin C."/>
            <person name="Cornejo O.E."/>
            <person name="Hulbert S.H."/>
            <person name="Chen X."/>
        </authorList>
    </citation>
    <scope>NUCLEOTIDE SEQUENCE [LARGE SCALE GENOMIC DNA]</scope>
    <source>
        <strain evidence="9">93TX-2</strain>
    </source>
</reference>
<comment type="caution">
    <text evidence="8">The sequence shown here is derived from an EMBL/GenBank/DDBJ whole genome shotgun (WGS) entry which is preliminary data.</text>
</comment>
<dbReference type="SMART" id="SM00389">
    <property type="entry name" value="HOX"/>
    <property type="match status" value="1"/>
</dbReference>
<evidence type="ECO:0000256" key="6">
    <source>
        <dbReference type="SAM" id="MobiDB-lite"/>
    </source>
</evidence>
<feature type="compositionally biased region" description="Low complexity" evidence="6">
    <location>
        <begin position="110"/>
        <end position="122"/>
    </location>
</feature>
<dbReference type="InterPro" id="IPR052631">
    <property type="entry name" value="Paired_homeobox_Bicoid"/>
</dbReference>
<feature type="region of interest" description="Disordered" evidence="6">
    <location>
        <begin position="393"/>
        <end position="416"/>
    </location>
</feature>
<name>A0A2S4WLJ8_9BASI</name>